<keyword evidence="2" id="KW-1003">Cell membrane</keyword>
<feature type="transmembrane region" description="Helical" evidence="6">
    <location>
        <begin position="191"/>
        <end position="210"/>
    </location>
</feature>
<dbReference type="PANTHER" id="PTHR43370">
    <property type="entry name" value="SUGAR ABC TRANSPORTER INTEGRAL MEMBRANE PROTEIN-RELATED"/>
    <property type="match status" value="1"/>
</dbReference>
<keyword evidence="3 6" id="KW-0812">Transmembrane</keyword>
<dbReference type="Proteomes" id="UP001163687">
    <property type="component" value="Chromosome"/>
</dbReference>
<feature type="transmembrane region" description="Helical" evidence="6">
    <location>
        <begin position="273"/>
        <end position="291"/>
    </location>
</feature>
<evidence type="ECO:0000313" key="8">
    <source>
        <dbReference type="Proteomes" id="UP001163687"/>
    </source>
</evidence>
<feature type="transmembrane region" description="Helical" evidence="6">
    <location>
        <begin position="138"/>
        <end position="160"/>
    </location>
</feature>
<accession>A0AA35CJV5</accession>
<evidence type="ECO:0000256" key="2">
    <source>
        <dbReference type="ARBA" id="ARBA00022475"/>
    </source>
</evidence>
<keyword evidence="5 6" id="KW-0472">Membrane</keyword>
<feature type="transmembrane region" description="Helical" evidence="6">
    <location>
        <begin position="226"/>
        <end position="252"/>
    </location>
</feature>
<dbReference type="AlphaFoldDB" id="A0AA35CJV5"/>
<evidence type="ECO:0000256" key="3">
    <source>
        <dbReference type="ARBA" id="ARBA00022692"/>
    </source>
</evidence>
<evidence type="ECO:0000256" key="4">
    <source>
        <dbReference type="ARBA" id="ARBA00022989"/>
    </source>
</evidence>
<dbReference type="InterPro" id="IPR001851">
    <property type="entry name" value="ABC_transp_permease"/>
</dbReference>
<feature type="transmembrane region" description="Helical" evidence="6">
    <location>
        <begin position="87"/>
        <end position="109"/>
    </location>
</feature>
<proteinExistence type="predicted"/>
<dbReference type="EMBL" id="AP025628">
    <property type="protein sequence ID" value="BDG59708.1"/>
    <property type="molecule type" value="Genomic_DNA"/>
</dbReference>
<dbReference type="RefSeq" id="WP_264843814.1">
    <property type="nucleotide sequence ID" value="NZ_AP025628.1"/>
</dbReference>
<name>A0AA35CJV5_9FIRM</name>
<reference evidence="7" key="1">
    <citation type="submission" date="2022-03" db="EMBL/GenBank/DDBJ databases">
        <title>Complete genome sequence of Caldinitratiruptor microaerophilus.</title>
        <authorList>
            <person name="Mukaiyama R."/>
            <person name="Nishiyama T."/>
            <person name="Ueda K."/>
        </authorList>
    </citation>
    <scope>NUCLEOTIDE SEQUENCE</scope>
    <source>
        <strain evidence="7">JCM 16183</strain>
    </source>
</reference>
<evidence type="ECO:0000256" key="6">
    <source>
        <dbReference type="SAM" id="Phobius"/>
    </source>
</evidence>
<evidence type="ECO:0000313" key="7">
    <source>
        <dbReference type="EMBL" id="BDG59708.1"/>
    </source>
</evidence>
<dbReference type="KEGG" id="cmic:caldi_07980"/>
<feature type="transmembrane region" description="Helical" evidence="6">
    <location>
        <begin position="6"/>
        <end position="25"/>
    </location>
</feature>
<evidence type="ECO:0000256" key="5">
    <source>
        <dbReference type="ARBA" id="ARBA00023136"/>
    </source>
</evidence>
<dbReference type="GO" id="GO:0022857">
    <property type="term" value="F:transmembrane transporter activity"/>
    <property type="evidence" value="ECO:0007669"/>
    <property type="project" value="InterPro"/>
</dbReference>
<evidence type="ECO:0000256" key="1">
    <source>
        <dbReference type="ARBA" id="ARBA00004651"/>
    </source>
</evidence>
<dbReference type="CDD" id="cd06580">
    <property type="entry name" value="TM_PBP1_transp_TpRbsC_like"/>
    <property type="match status" value="1"/>
</dbReference>
<organism evidence="7 8">
    <name type="scientific">Caldinitratiruptor microaerophilus</name>
    <dbReference type="NCBI Taxonomy" id="671077"/>
    <lineage>
        <taxon>Bacteria</taxon>
        <taxon>Bacillati</taxon>
        <taxon>Bacillota</taxon>
        <taxon>Clostridia</taxon>
        <taxon>Eubacteriales</taxon>
        <taxon>Symbiobacteriaceae</taxon>
        <taxon>Caldinitratiruptor</taxon>
    </lineage>
</organism>
<dbReference type="PANTHER" id="PTHR43370:SF1">
    <property type="entry name" value="GUANOSINE ABC TRANSPORTER PERMEASE PROTEIN NUPQ"/>
    <property type="match status" value="1"/>
</dbReference>
<gene>
    <name evidence="7" type="ORF">caldi_07980</name>
</gene>
<dbReference type="GO" id="GO:0005886">
    <property type="term" value="C:plasma membrane"/>
    <property type="evidence" value="ECO:0007669"/>
    <property type="project" value="UniProtKB-SubCell"/>
</dbReference>
<keyword evidence="4 6" id="KW-1133">Transmembrane helix</keyword>
<feature type="transmembrane region" description="Helical" evidence="6">
    <location>
        <begin position="60"/>
        <end position="80"/>
    </location>
</feature>
<protein>
    <submittedName>
        <fullName evidence="7">ABC transporter permease</fullName>
    </submittedName>
</protein>
<comment type="subcellular location">
    <subcellularLocation>
        <location evidence="1">Cell membrane</location>
        <topology evidence="1">Multi-pass membrane protein</topology>
    </subcellularLocation>
</comment>
<keyword evidence="8" id="KW-1185">Reference proteome</keyword>
<dbReference type="Pfam" id="PF02653">
    <property type="entry name" value="BPD_transp_2"/>
    <property type="match status" value="1"/>
</dbReference>
<feature type="transmembrane region" description="Helical" evidence="6">
    <location>
        <begin position="32"/>
        <end position="54"/>
    </location>
</feature>
<sequence length="305" mass="32009">MAVLEIVASALRMSVPILLAALGAVYSERGGIVNIGLEGMMIMGAFWGATGAYFHGPVAGVVWAVAAAVAFALLHALATVTFRVDQIVSGVALNLLAYGVARFSSITIFKMATTTPHVPKFTPFDIPLLDRVPALHPLVTGLSPLLVLPFALVPLSAWVLNRTVFGLRLRACGENPLAADTLGVNVFAMRYAGVILSGVLAGLAGAYLAMEHVGMYVEGMTQGRGFIALAAMIFGNWNPAGALIAALLFGLAEAVSFRAVEAGSAVPYQFIKMIPYVLTIAVLSGVVRRATPPAADGLPYDREER</sequence>